<organism evidence="3 4">
    <name type="scientific">Catenaria anguillulae PL171</name>
    <dbReference type="NCBI Taxonomy" id="765915"/>
    <lineage>
        <taxon>Eukaryota</taxon>
        <taxon>Fungi</taxon>
        <taxon>Fungi incertae sedis</taxon>
        <taxon>Blastocladiomycota</taxon>
        <taxon>Blastocladiomycetes</taxon>
        <taxon>Blastocladiales</taxon>
        <taxon>Catenariaceae</taxon>
        <taxon>Catenaria</taxon>
    </lineage>
</organism>
<feature type="compositionally biased region" description="Low complexity" evidence="1">
    <location>
        <begin position="83"/>
        <end position="110"/>
    </location>
</feature>
<keyword evidence="2" id="KW-0472">Membrane</keyword>
<gene>
    <name evidence="3" type="ORF">BCR44DRAFT_1441575</name>
</gene>
<comment type="caution">
    <text evidence="3">The sequence shown here is derived from an EMBL/GenBank/DDBJ whole genome shotgun (WGS) entry which is preliminary data.</text>
</comment>
<keyword evidence="4" id="KW-1185">Reference proteome</keyword>
<feature type="compositionally biased region" description="Polar residues" evidence="1">
    <location>
        <begin position="22"/>
        <end position="34"/>
    </location>
</feature>
<evidence type="ECO:0000256" key="1">
    <source>
        <dbReference type="SAM" id="MobiDB-lite"/>
    </source>
</evidence>
<dbReference type="Proteomes" id="UP000193411">
    <property type="component" value="Unassembled WGS sequence"/>
</dbReference>
<keyword evidence="2" id="KW-1133">Transmembrane helix</keyword>
<feature type="transmembrane region" description="Helical" evidence="2">
    <location>
        <begin position="200"/>
        <end position="218"/>
    </location>
</feature>
<feature type="transmembrane region" description="Helical" evidence="2">
    <location>
        <begin position="38"/>
        <end position="61"/>
    </location>
</feature>
<feature type="compositionally biased region" description="Polar residues" evidence="1">
    <location>
        <begin position="115"/>
        <end position="127"/>
    </location>
</feature>
<feature type="compositionally biased region" description="Low complexity" evidence="1">
    <location>
        <begin position="128"/>
        <end position="139"/>
    </location>
</feature>
<feature type="region of interest" description="Disordered" evidence="1">
    <location>
        <begin position="68"/>
        <end position="164"/>
    </location>
</feature>
<evidence type="ECO:0000313" key="3">
    <source>
        <dbReference type="EMBL" id="ORZ31759.1"/>
    </source>
</evidence>
<reference evidence="3 4" key="1">
    <citation type="submission" date="2016-07" db="EMBL/GenBank/DDBJ databases">
        <title>Pervasive Adenine N6-methylation of Active Genes in Fungi.</title>
        <authorList>
            <consortium name="DOE Joint Genome Institute"/>
            <person name="Mondo S.J."/>
            <person name="Dannebaum R.O."/>
            <person name="Kuo R.C."/>
            <person name="Labutti K."/>
            <person name="Haridas S."/>
            <person name="Kuo A."/>
            <person name="Salamov A."/>
            <person name="Ahrendt S.R."/>
            <person name="Lipzen A."/>
            <person name="Sullivan W."/>
            <person name="Andreopoulos W.B."/>
            <person name="Clum A."/>
            <person name="Lindquist E."/>
            <person name="Daum C."/>
            <person name="Ramamoorthy G.K."/>
            <person name="Gryganskyi A."/>
            <person name="Culley D."/>
            <person name="Magnuson J.K."/>
            <person name="James T.Y."/>
            <person name="O'Malley M.A."/>
            <person name="Stajich J.E."/>
            <person name="Spatafora J.W."/>
            <person name="Visel A."/>
            <person name="Grigoriev I.V."/>
        </authorList>
    </citation>
    <scope>NUCLEOTIDE SEQUENCE [LARGE SCALE GENOMIC DNA]</scope>
    <source>
        <strain evidence="3 4">PL171</strain>
    </source>
</reference>
<proteinExistence type="predicted"/>
<dbReference type="EMBL" id="MCFL01000055">
    <property type="protein sequence ID" value="ORZ31759.1"/>
    <property type="molecule type" value="Genomic_DNA"/>
</dbReference>
<dbReference type="AlphaFoldDB" id="A0A1Y2HB05"/>
<name>A0A1Y2HB05_9FUNG</name>
<evidence type="ECO:0000313" key="4">
    <source>
        <dbReference type="Proteomes" id="UP000193411"/>
    </source>
</evidence>
<evidence type="ECO:0000256" key="2">
    <source>
        <dbReference type="SAM" id="Phobius"/>
    </source>
</evidence>
<protein>
    <submittedName>
        <fullName evidence="3">Uncharacterized protein</fullName>
    </submittedName>
</protein>
<sequence length="219" mass="22729">MQTAPSHNRPVSHIRRALPNSARPTSSMPAPTPPQSQLSLVIVIITTFLIFAAMSAIPANAQGERAKLVRRQAQQSRGRLTATIRLPPRSPIRSTTTTTRTPVPTQTRVGPPTPSSSIRQTRSIGPDTTSPSPTATSFPPSSPILPTEAPAPDGGKIDEASSPPAWSDRIEIVPAGPDAAARPIAINAAGRDGKASCGRGSQLVAGLIFVAGFVGAAVF</sequence>
<accession>A0A1Y2HB05</accession>
<keyword evidence="2" id="KW-0812">Transmembrane</keyword>
<feature type="region of interest" description="Disordered" evidence="1">
    <location>
        <begin position="1"/>
        <end position="34"/>
    </location>
</feature>